<sequence length="219" mass="24208">MNKNLLSVLLVICCFTLLSACSPNSEAQPDGYSSYYNQNELGAYDNYSGYNDGMTSYDSYNMYDEPVPVRPRNSYKGYRDGFIPENEQVNRTDSQEVADRLVELATRIDHVNDATAVVLGRYAVVGIDIDAKLDRSKAGTVKYSVAEALKADPRGAYAIVTADPDTNFRLREMGKEVREGHPVAGIMEELAEIVGRLMPQVPRSVQQPENPDGTPVSPE</sequence>
<keyword evidence="3" id="KW-1185">Reference proteome</keyword>
<organism evidence="2 3">
    <name type="scientific">Caldalkalibacillus horti</name>
    <dbReference type="NCBI Taxonomy" id="77523"/>
    <lineage>
        <taxon>Bacteria</taxon>
        <taxon>Bacillati</taxon>
        <taxon>Bacillota</taxon>
        <taxon>Bacilli</taxon>
        <taxon>Bacillales</taxon>
        <taxon>Bacillaceae</taxon>
        <taxon>Caldalkalibacillus</taxon>
    </lineage>
</organism>
<proteinExistence type="predicted"/>
<evidence type="ECO:0000313" key="3">
    <source>
        <dbReference type="Proteomes" id="UP001235840"/>
    </source>
</evidence>
<keyword evidence="1" id="KW-0732">Signal</keyword>
<evidence type="ECO:0000313" key="2">
    <source>
        <dbReference type="EMBL" id="MDQ0166923.1"/>
    </source>
</evidence>
<dbReference type="PROSITE" id="PS51257">
    <property type="entry name" value="PROKAR_LIPOPROTEIN"/>
    <property type="match status" value="1"/>
</dbReference>
<dbReference type="InterPro" id="IPR014247">
    <property type="entry name" value="Spore_lipoprot_YhcN/YlaJ"/>
</dbReference>
<feature type="signal peptide" evidence="1">
    <location>
        <begin position="1"/>
        <end position="20"/>
    </location>
</feature>
<dbReference type="EMBL" id="JAUSTY010000011">
    <property type="protein sequence ID" value="MDQ0166923.1"/>
    <property type="molecule type" value="Genomic_DNA"/>
</dbReference>
<name>A0ABT9W109_9BACI</name>
<evidence type="ECO:0000256" key="1">
    <source>
        <dbReference type="SAM" id="SignalP"/>
    </source>
</evidence>
<dbReference type="NCBIfam" id="TIGR02898">
    <property type="entry name" value="spore_YhcN_YlaJ"/>
    <property type="match status" value="1"/>
</dbReference>
<feature type="chain" id="PRO_5045527688" evidence="1">
    <location>
        <begin position="21"/>
        <end position="219"/>
    </location>
</feature>
<dbReference type="Pfam" id="PF09580">
    <property type="entry name" value="Spore_YhcN_YlaJ"/>
    <property type="match status" value="1"/>
</dbReference>
<keyword evidence="2" id="KW-0449">Lipoprotein</keyword>
<gene>
    <name evidence="2" type="ORF">J2S11_002839</name>
</gene>
<protein>
    <submittedName>
        <fullName evidence="2">YhcN/YlaJ family sporulation lipoprotein</fullName>
    </submittedName>
</protein>
<reference evidence="2 3" key="1">
    <citation type="submission" date="2023-07" db="EMBL/GenBank/DDBJ databases">
        <title>Genomic Encyclopedia of Type Strains, Phase IV (KMG-IV): sequencing the most valuable type-strain genomes for metagenomic binning, comparative biology and taxonomic classification.</title>
        <authorList>
            <person name="Goeker M."/>
        </authorList>
    </citation>
    <scope>NUCLEOTIDE SEQUENCE [LARGE SCALE GENOMIC DNA]</scope>
    <source>
        <strain evidence="2 3">DSM 12751</strain>
    </source>
</reference>
<comment type="caution">
    <text evidence="2">The sequence shown here is derived from an EMBL/GenBank/DDBJ whole genome shotgun (WGS) entry which is preliminary data.</text>
</comment>
<dbReference type="RefSeq" id="WP_307395512.1">
    <property type="nucleotide sequence ID" value="NZ_BAAADK010000003.1"/>
</dbReference>
<dbReference type="InterPro" id="IPR019076">
    <property type="entry name" value="Spore_lipoprot_YhcN/YlaJ-like"/>
</dbReference>
<dbReference type="Proteomes" id="UP001235840">
    <property type="component" value="Unassembled WGS sequence"/>
</dbReference>
<accession>A0ABT9W109</accession>